<reference evidence="2" key="1">
    <citation type="submission" date="2022-11" db="UniProtKB">
        <authorList>
            <consortium name="WormBaseParasite"/>
        </authorList>
    </citation>
    <scope>IDENTIFICATION</scope>
</reference>
<dbReference type="AlphaFoldDB" id="A0A914ZV08"/>
<dbReference type="Proteomes" id="UP000887569">
    <property type="component" value="Unplaced"/>
</dbReference>
<name>A0A914ZV08_PARUN</name>
<evidence type="ECO:0000313" key="1">
    <source>
        <dbReference type="Proteomes" id="UP000887569"/>
    </source>
</evidence>
<proteinExistence type="predicted"/>
<keyword evidence="1" id="KW-1185">Reference proteome</keyword>
<organism evidence="1 2">
    <name type="scientific">Parascaris univalens</name>
    <name type="common">Nematode worm</name>
    <dbReference type="NCBI Taxonomy" id="6257"/>
    <lineage>
        <taxon>Eukaryota</taxon>
        <taxon>Metazoa</taxon>
        <taxon>Ecdysozoa</taxon>
        <taxon>Nematoda</taxon>
        <taxon>Chromadorea</taxon>
        <taxon>Rhabditida</taxon>
        <taxon>Spirurina</taxon>
        <taxon>Ascaridomorpha</taxon>
        <taxon>Ascaridoidea</taxon>
        <taxon>Ascarididae</taxon>
        <taxon>Parascaris</taxon>
    </lineage>
</organism>
<dbReference type="WBParaSite" id="PgB22_g042_t06">
    <property type="protein sequence ID" value="PgB22_g042_t06"/>
    <property type="gene ID" value="PgB22_g042"/>
</dbReference>
<sequence length="86" mass="9845">NTAAVNFCKNNRVYCFDEALHRQKDKLIDAKLKERIEAIEKGHQDEENTVDRSALKRAILELTKDNKKIVSLFDVSSGKDATVRLQ</sequence>
<evidence type="ECO:0000313" key="2">
    <source>
        <dbReference type="WBParaSite" id="PgB22_g042_t06"/>
    </source>
</evidence>
<accession>A0A914ZV08</accession>
<protein>
    <submittedName>
        <fullName evidence="2">MATH domain-containing protein</fullName>
    </submittedName>
</protein>